<keyword evidence="1" id="KW-1133">Transmembrane helix</keyword>
<feature type="transmembrane region" description="Helical" evidence="1">
    <location>
        <begin position="135"/>
        <end position="152"/>
    </location>
</feature>
<keyword evidence="1" id="KW-0812">Transmembrane</keyword>
<name>A0ABQ7ZRT9_BRANA</name>
<evidence type="ECO:0000313" key="2">
    <source>
        <dbReference type="EMBL" id="KAH0882924.1"/>
    </source>
</evidence>
<dbReference type="Proteomes" id="UP000824890">
    <property type="component" value="Unassembled WGS sequence"/>
</dbReference>
<proteinExistence type="predicted"/>
<sequence length="153" mass="18183">MKEYYKEDYKLRLKDFKSYSHFTFENLSVALISKLMSSIRLDFEPAPAPCMCISFTDMNFMRFCYHEEYRVLTCKTPTETITSLRKLERLKSNSDSPLRTRMKLCEAKTLRSDSFMLLDPTSKTSHCVVFRCKQICTLCIFKMYLSFIILFFL</sequence>
<gene>
    <name evidence="2" type="ORF">HID58_059020</name>
</gene>
<comment type="caution">
    <text evidence="2">The sequence shown here is derived from an EMBL/GenBank/DDBJ whole genome shotgun (WGS) entry which is preliminary data.</text>
</comment>
<protein>
    <submittedName>
        <fullName evidence="2">Uncharacterized protein</fullName>
    </submittedName>
</protein>
<evidence type="ECO:0000256" key="1">
    <source>
        <dbReference type="SAM" id="Phobius"/>
    </source>
</evidence>
<evidence type="ECO:0000313" key="3">
    <source>
        <dbReference type="Proteomes" id="UP000824890"/>
    </source>
</evidence>
<keyword evidence="1" id="KW-0472">Membrane</keyword>
<organism evidence="2 3">
    <name type="scientific">Brassica napus</name>
    <name type="common">Rape</name>
    <dbReference type="NCBI Taxonomy" id="3708"/>
    <lineage>
        <taxon>Eukaryota</taxon>
        <taxon>Viridiplantae</taxon>
        <taxon>Streptophyta</taxon>
        <taxon>Embryophyta</taxon>
        <taxon>Tracheophyta</taxon>
        <taxon>Spermatophyta</taxon>
        <taxon>Magnoliopsida</taxon>
        <taxon>eudicotyledons</taxon>
        <taxon>Gunneridae</taxon>
        <taxon>Pentapetalae</taxon>
        <taxon>rosids</taxon>
        <taxon>malvids</taxon>
        <taxon>Brassicales</taxon>
        <taxon>Brassicaceae</taxon>
        <taxon>Brassiceae</taxon>
        <taxon>Brassica</taxon>
    </lineage>
</organism>
<dbReference type="EMBL" id="JAGKQM010000014">
    <property type="protein sequence ID" value="KAH0882924.1"/>
    <property type="molecule type" value="Genomic_DNA"/>
</dbReference>
<reference evidence="2 3" key="1">
    <citation type="submission" date="2021-05" db="EMBL/GenBank/DDBJ databases">
        <title>Genome Assembly of Synthetic Allotetraploid Brassica napus Reveals Homoeologous Exchanges between Subgenomes.</title>
        <authorList>
            <person name="Davis J.T."/>
        </authorList>
    </citation>
    <scope>NUCLEOTIDE SEQUENCE [LARGE SCALE GENOMIC DNA]</scope>
    <source>
        <strain evidence="3">cv. Da-Ae</strain>
        <tissue evidence="2">Seedling</tissue>
    </source>
</reference>
<accession>A0ABQ7ZRT9</accession>
<keyword evidence="3" id="KW-1185">Reference proteome</keyword>